<keyword evidence="3" id="KW-1185">Reference proteome</keyword>
<organism evidence="2 3">
    <name type="scientific">Streptomyces tremellae</name>
    <dbReference type="NCBI Taxonomy" id="1124239"/>
    <lineage>
        <taxon>Bacteria</taxon>
        <taxon>Bacillati</taxon>
        <taxon>Actinomycetota</taxon>
        <taxon>Actinomycetes</taxon>
        <taxon>Kitasatosporales</taxon>
        <taxon>Streptomycetaceae</taxon>
        <taxon>Streptomyces</taxon>
    </lineage>
</organism>
<evidence type="ECO:0000259" key="1">
    <source>
        <dbReference type="Pfam" id="PF11716"/>
    </source>
</evidence>
<dbReference type="InterPro" id="IPR017517">
    <property type="entry name" value="Maleyloyr_isom"/>
</dbReference>
<comment type="caution">
    <text evidence="2">The sequence shown here is derived from an EMBL/GenBank/DDBJ whole genome shotgun (WGS) entry which is preliminary data.</text>
</comment>
<evidence type="ECO:0000313" key="3">
    <source>
        <dbReference type="Proteomes" id="UP001499884"/>
    </source>
</evidence>
<dbReference type="Gene3D" id="1.20.120.450">
    <property type="entry name" value="dinb family like domain"/>
    <property type="match status" value="1"/>
</dbReference>
<dbReference type="InterPro" id="IPR024344">
    <property type="entry name" value="MDMPI_metal-binding"/>
</dbReference>
<dbReference type="NCBIfam" id="TIGR03083">
    <property type="entry name" value="maleylpyruvate isomerase family mycothiol-dependent enzyme"/>
    <property type="match status" value="1"/>
</dbReference>
<gene>
    <name evidence="2" type="ORF">GCM10023082_28320</name>
</gene>
<dbReference type="Pfam" id="PF11716">
    <property type="entry name" value="MDMPI_N"/>
    <property type="match status" value="1"/>
</dbReference>
<evidence type="ECO:0000313" key="2">
    <source>
        <dbReference type="EMBL" id="GAA3728832.1"/>
    </source>
</evidence>
<feature type="domain" description="Mycothiol-dependent maleylpyruvate isomerase metal-binding" evidence="1">
    <location>
        <begin position="4"/>
        <end position="60"/>
    </location>
</feature>
<dbReference type="EMBL" id="BAABEP010000016">
    <property type="protein sequence ID" value="GAA3728832.1"/>
    <property type="molecule type" value="Genomic_DNA"/>
</dbReference>
<sequence length="171" mass="18805">MTADVAREVGRLIESLDGKEWSLPTPCSKWDVHAVVDHLLDVQRRFRVTMTGGDKPTTSAFQDNTAVLVAAFEQEDAPARTVTTRLGHMPGRTALDILTMEHLIHGWDLGRATGRVPSFTDSVAERIIAFCEFMNPRLPPHLRNLKDPQPVAEDAPGVDRLAALSGRTVSV</sequence>
<dbReference type="SUPFAM" id="SSF109854">
    <property type="entry name" value="DinB/YfiT-like putative metalloenzymes"/>
    <property type="match status" value="1"/>
</dbReference>
<dbReference type="InterPro" id="IPR034660">
    <property type="entry name" value="DinB/YfiT-like"/>
</dbReference>
<reference evidence="3" key="1">
    <citation type="journal article" date="2019" name="Int. J. Syst. Evol. Microbiol.">
        <title>The Global Catalogue of Microorganisms (GCM) 10K type strain sequencing project: providing services to taxonomists for standard genome sequencing and annotation.</title>
        <authorList>
            <consortium name="The Broad Institute Genomics Platform"/>
            <consortium name="The Broad Institute Genome Sequencing Center for Infectious Disease"/>
            <person name="Wu L."/>
            <person name="Ma J."/>
        </authorList>
    </citation>
    <scope>NUCLEOTIDE SEQUENCE [LARGE SCALE GENOMIC DNA]</scope>
    <source>
        <strain evidence="3">JCM 30846</strain>
    </source>
</reference>
<protein>
    <submittedName>
        <fullName evidence="2">TIGR03086 family metal-binding protein</fullName>
    </submittedName>
</protein>
<dbReference type="InterPro" id="IPR017520">
    <property type="entry name" value="CHP03086"/>
</dbReference>
<name>A0ABP7F3G9_9ACTN</name>
<dbReference type="NCBIfam" id="TIGR03086">
    <property type="entry name" value="TIGR03086 family metal-binding protein"/>
    <property type="match status" value="1"/>
</dbReference>
<proteinExistence type="predicted"/>
<accession>A0ABP7F3G9</accession>
<dbReference type="Proteomes" id="UP001499884">
    <property type="component" value="Unassembled WGS sequence"/>
</dbReference>